<dbReference type="InterPro" id="IPR011044">
    <property type="entry name" value="Quino_amine_DH_bsu"/>
</dbReference>
<dbReference type="GO" id="GO:0034399">
    <property type="term" value="C:nuclear periphery"/>
    <property type="evidence" value="ECO:0007669"/>
    <property type="project" value="TreeGrafter"/>
</dbReference>
<evidence type="ECO:0000256" key="2">
    <source>
        <dbReference type="ARBA" id="ARBA00022618"/>
    </source>
</evidence>
<evidence type="ECO:0000256" key="1">
    <source>
        <dbReference type="ARBA" id="ARBA00016067"/>
    </source>
</evidence>
<keyword evidence="9" id="KW-1185">Reference proteome</keyword>
<evidence type="ECO:0000259" key="7">
    <source>
        <dbReference type="Pfam" id="PF12896"/>
    </source>
</evidence>
<dbReference type="InterPro" id="IPR024977">
    <property type="entry name" value="Apc4-like_WD40_dom"/>
</dbReference>
<evidence type="ECO:0000256" key="3">
    <source>
        <dbReference type="ARBA" id="ARBA00022776"/>
    </source>
</evidence>
<dbReference type="Pfam" id="PF12894">
    <property type="entry name" value="ANAPC4_WD40"/>
    <property type="match status" value="1"/>
</dbReference>
<feature type="domain" description="Anaphase-promoting complex subunit 4 long" evidence="7">
    <location>
        <begin position="298"/>
        <end position="501"/>
    </location>
</feature>
<feature type="domain" description="Anaphase-promoting complex subunit 4-like WD40" evidence="6">
    <location>
        <begin position="26"/>
        <end position="104"/>
    </location>
</feature>
<dbReference type="EMBL" id="MU155179">
    <property type="protein sequence ID" value="KAF9481412.1"/>
    <property type="molecule type" value="Genomic_DNA"/>
</dbReference>
<gene>
    <name evidence="8" type="ORF">BDN70DRAFT_876389</name>
</gene>
<evidence type="ECO:0000256" key="5">
    <source>
        <dbReference type="ARBA" id="ARBA00023306"/>
    </source>
</evidence>
<dbReference type="Pfam" id="PF12896">
    <property type="entry name" value="ANAPC4"/>
    <property type="match status" value="1"/>
</dbReference>
<evidence type="ECO:0000313" key="8">
    <source>
        <dbReference type="EMBL" id="KAF9481412.1"/>
    </source>
</evidence>
<evidence type="ECO:0000313" key="9">
    <source>
        <dbReference type="Proteomes" id="UP000807469"/>
    </source>
</evidence>
<dbReference type="PANTHER" id="PTHR13260">
    <property type="entry name" value="ANAPHASE PROMOTING COMPLEX SUBUNIT 4 APC4"/>
    <property type="match status" value="1"/>
</dbReference>
<sequence length="837" mass="93303">MATNAFSSLANIRLHLPARLVANSCCPDKDLVVLFSRLGGTDRMSLWSSNQGSRIWEVDVGDGNCHAAGISWSPDGQSIAVMQDPPAISLHSLQDGQVTLTLPVNLNPGERSTSHLDGMWWFREEPKTQNSSNIPDIFKRRDIITGSSHSVFKLLPLLDNLQEDTEKLTATDLFAFQGSATRKAHKTNLPEVINSWPTLAADLSLASISATSRSKMSSETANIDEADKSNLNSILLVTDSSGHLFSYLDGTFPLGAISVGENLGFPSILKHPQRPLFVGSQRSIHDKIPRTSLNPILVELPLLAQRKSRDLARLSSTSRELVWYTLRIAKEMREVWYGSESSTGAREFGPKWIQALEAKQKEDFGEEEVNPILDLTCLLTTGRPSESLSDFLGSGEQMSERGIQKWESTVSEGLIKLRDSAEKRIAPALQRLHLVLDEVLGWSKLREFASFELSAEEITKCLQLASNGILIANWLAATCRTEISRFREFMSWLRHEVNTVNNTADASAPRHDVLEVNNYLIDGLASSTIDNWFIGPVPEFQSHDLGILEYKHSTLNEALDRAFEYAGDPSKMTWQAAYPRTDIGRLDRNIEALMQDLARRCERVFHHAAGATSRTAVVSFETGPHAEAKSEKKISPDEPTTFPFRERAVLNENGELLQHLVAKLPSNDNNNAMILVQFRCDIEAAEAQSEIGIALLECYLPEEEEEDRSNIELLDADFFDDECVVIVYRLDTREKQAFIATVNYSDIGYQKLVSDDYVKTRTREDLMQDVLELWKKGHIRTRSGINRRRALSGCRSGGVSLGLNGRAGRRVGCVLDCFGTELETFDLEGDGEDMEVG</sequence>
<dbReference type="SUPFAM" id="SSF50969">
    <property type="entry name" value="YVTN repeat-like/Quinoprotein amine dehydrogenase"/>
    <property type="match status" value="1"/>
</dbReference>
<keyword evidence="5" id="KW-0131">Cell cycle</keyword>
<proteinExistence type="predicted"/>
<keyword evidence="3" id="KW-0498">Mitosis</keyword>
<organism evidence="8 9">
    <name type="scientific">Pholiota conissans</name>
    <dbReference type="NCBI Taxonomy" id="109636"/>
    <lineage>
        <taxon>Eukaryota</taxon>
        <taxon>Fungi</taxon>
        <taxon>Dikarya</taxon>
        <taxon>Basidiomycota</taxon>
        <taxon>Agaricomycotina</taxon>
        <taxon>Agaricomycetes</taxon>
        <taxon>Agaricomycetidae</taxon>
        <taxon>Agaricales</taxon>
        <taxon>Agaricineae</taxon>
        <taxon>Strophariaceae</taxon>
        <taxon>Pholiota</taxon>
    </lineage>
</organism>
<dbReference type="OrthoDB" id="10259843at2759"/>
<accession>A0A9P5Z5I2</accession>
<dbReference type="PANTHER" id="PTHR13260:SF0">
    <property type="entry name" value="ANAPHASE-PROMOTING COMPLEX SUBUNIT 4"/>
    <property type="match status" value="1"/>
</dbReference>
<dbReference type="AlphaFoldDB" id="A0A9P5Z5I2"/>
<dbReference type="GO" id="GO:0070979">
    <property type="term" value="P:protein K11-linked ubiquitination"/>
    <property type="evidence" value="ECO:0007669"/>
    <property type="project" value="TreeGrafter"/>
</dbReference>
<dbReference type="Proteomes" id="UP000807469">
    <property type="component" value="Unassembled WGS sequence"/>
</dbReference>
<evidence type="ECO:0000256" key="4">
    <source>
        <dbReference type="ARBA" id="ARBA00022786"/>
    </source>
</evidence>
<evidence type="ECO:0000259" key="6">
    <source>
        <dbReference type="Pfam" id="PF12894"/>
    </source>
</evidence>
<dbReference type="GO" id="GO:0005680">
    <property type="term" value="C:anaphase-promoting complex"/>
    <property type="evidence" value="ECO:0007669"/>
    <property type="project" value="InterPro"/>
</dbReference>
<protein>
    <recommendedName>
        <fullName evidence="1">Anaphase-promoting complex subunit 4</fullName>
    </recommendedName>
</protein>
<name>A0A9P5Z5I2_9AGAR</name>
<keyword evidence="2" id="KW-0132">Cell division</keyword>
<reference evidence="8" key="1">
    <citation type="submission" date="2020-11" db="EMBL/GenBank/DDBJ databases">
        <authorList>
            <consortium name="DOE Joint Genome Institute"/>
            <person name="Ahrendt S."/>
            <person name="Riley R."/>
            <person name="Andreopoulos W."/>
            <person name="Labutti K."/>
            <person name="Pangilinan J."/>
            <person name="Ruiz-Duenas F.J."/>
            <person name="Barrasa J.M."/>
            <person name="Sanchez-Garcia M."/>
            <person name="Camarero S."/>
            <person name="Miyauchi S."/>
            <person name="Serrano A."/>
            <person name="Linde D."/>
            <person name="Babiker R."/>
            <person name="Drula E."/>
            <person name="Ayuso-Fernandez I."/>
            <person name="Pacheco R."/>
            <person name="Padilla G."/>
            <person name="Ferreira P."/>
            <person name="Barriuso J."/>
            <person name="Kellner H."/>
            <person name="Castanera R."/>
            <person name="Alfaro M."/>
            <person name="Ramirez L."/>
            <person name="Pisabarro A.G."/>
            <person name="Kuo A."/>
            <person name="Tritt A."/>
            <person name="Lipzen A."/>
            <person name="He G."/>
            <person name="Yan M."/>
            <person name="Ng V."/>
            <person name="Cullen D."/>
            <person name="Martin F."/>
            <person name="Rosso M.-N."/>
            <person name="Henrissat B."/>
            <person name="Hibbett D."/>
            <person name="Martinez A.T."/>
            <person name="Grigoriev I.V."/>
        </authorList>
    </citation>
    <scope>NUCLEOTIDE SEQUENCE</scope>
    <source>
        <strain evidence="8">CIRM-BRFM 674</strain>
    </source>
</reference>
<dbReference type="InterPro" id="IPR024790">
    <property type="entry name" value="APC4_long_dom"/>
</dbReference>
<dbReference type="InterPro" id="IPR024789">
    <property type="entry name" value="APC4"/>
</dbReference>
<dbReference type="GO" id="GO:0051301">
    <property type="term" value="P:cell division"/>
    <property type="evidence" value="ECO:0007669"/>
    <property type="project" value="UniProtKB-KW"/>
</dbReference>
<comment type="caution">
    <text evidence="8">The sequence shown here is derived from an EMBL/GenBank/DDBJ whole genome shotgun (WGS) entry which is preliminary data.</text>
</comment>
<dbReference type="GO" id="GO:0031145">
    <property type="term" value="P:anaphase-promoting complex-dependent catabolic process"/>
    <property type="evidence" value="ECO:0007669"/>
    <property type="project" value="InterPro"/>
</dbReference>
<keyword evidence="4" id="KW-0833">Ubl conjugation pathway</keyword>